<dbReference type="Proteomes" id="UP000279236">
    <property type="component" value="Unassembled WGS sequence"/>
</dbReference>
<evidence type="ECO:0000313" key="2">
    <source>
        <dbReference type="EMBL" id="RSH82095.1"/>
    </source>
</evidence>
<accession>A0A427XTF9</accession>
<dbReference type="RefSeq" id="XP_028476550.1">
    <property type="nucleotide sequence ID" value="XM_028623617.1"/>
</dbReference>
<reference evidence="2 3" key="1">
    <citation type="submission" date="2018-11" db="EMBL/GenBank/DDBJ databases">
        <title>Genome sequence of Apiotrichum porosum DSM 27194.</title>
        <authorList>
            <person name="Aliyu H."/>
            <person name="Gorte O."/>
            <person name="Ochsenreither K."/>
        </authorList>
    </citation>
    <scope>NUCLEOTIDE SEQUENCE [LARGE SCALE GENOMIC DNA]</scope>
    <source>
        <strain evidence="2 3">DSM 27194</strain>
    </source>
</reference>
<organism evidence="2 3">
    <name type="scientific">Apiotrichum porosum</name>
    <dbReference type="NCBI Taxonomy" id="105984"/>
    <lineage>
        <taxon>Eukaryota</taxon>
        <taxon>Fungi</taxon>
        <taxon>Dikarya</taxon>
        <taxon>Basidiomycota</taxon>
        <taxon>Agaricomycotina</taxon>
        <taxon>Tremellomycetes</taxon>
        <taxon>Trichosporonales</taxon>
        <taxon>Trichosporonaceae</taxon>
        <taxon>Apiotrichum</taxon>
    </lineage>
</organism>
<comment type="caution">
    <text evidence="2">The sequence shown here is derived from an EMBL/GenBank/DDBJ whole genome shotgun (WGS) entry which is preliminary data.</text>
</comment>
<keyword evidence="3" id="KW-1185">Reference proteome</keyword>
<feature type="region of interest" description="Disordered" evidence="1">
    <location>
        <begin position="1"/>
        <end position="59"/>
    </location>
</feature>
<evidence type="ECO:0000313" key="3">
    <source>
        <dbReference type="Proteomes" id="UP000279236"/>
    </source>
</evidence>
<evidence type="ECO:0000256" key="1">
    <source>
        <dbReference type="SAM" id="MobiDB-lite"/>
    </source>
</evidence>
<dbReference type="GeneID" id="39592842"/>
<protein>
    <submittedName>
        <fullName evidence="2">Uncharacterized protein</fullName>
    </submittedName>
</protein>
<gene>
    <name evidence="2" type="ORF">EHS24_008299</name>
</gene>
<feature type="compositionally biased region" description="Low complexity" evidence="1">
    <location>
        <begin position="7"/>
        <end position="22"/>
    </location>
</feature>
<dbReference type="AlphaFoldDB" id="A0A427XTF9"/>
<sequence length="113" mass="11965">MIRPSGRRSAIAYSASATSIGSKRTNVRPASAGQQRQSECSPDSCTAQKQTTNIGAGHRFPAHPILAVDLRADTQADTQADSPADPQRTPKGPQADPAEVMWASYSVGYAPLR</sequence>
<name>A0A427XTF9_9TREE</name>
<feature type="region of interest" description="Disordered" evidence="1">
    <location>
        <begin position="72"/>
        <end position="99"/>
    </location>
</feature>
<proteinExistence type="predicted"/>
<dbReference type="EMBL" id="RSCE01000006">
    <property type="protein sequence ID" value="RSH82095.1"/>
    <property type="molecule type" value="Genomic_DNA"/>
</dbReference>
<feature type="compositionally biased region" description="Polar residues" evidence="1">
    <location>
        <begin position="32"/>
        <end position="54"/>
    </location>
</feature>